<dbReference type="FunFam" id="1.10.150.300:FF:000001">
    <property type="entry name" value="Ribosome-binding ATPase YchF"/>
    <property type="match status" value="1"/>
</dbReference>
<dbReference type="InterPro" id="IPR004396">
    <property type="entry name" value="ATPase_YchF/OLA1"/>
</dbReference>
<keyword evidence="4" id="KW-0067">ATP-binding</keyword>
<dbReference type="GO" id="GO:0046872">
    <property type="term" value="F:metal ion binding"/>
    <property type="evidence" value="ECO:0007669"/>
    <property type="project" value="UniProtKB-KW"/>
</dbReference>
<dbReference type="AlphaFoldDB" id="X1JSJ2"/>
<dbReference type="Gene3D" id="3.10.20.30">
    <property type="match status" value="1"/>
</dbReference>
<reference evidence="6" key="1">
    <citation type="journal article" date="2014" name="Front. Microbiol.">
        <title>High frequency of phylogenetically diverse reductive dehalogenase-homologous genes in deep subseafloor sedimentary metagenomes.</title>
        <authorList>
            <person name="Kawai M."/>
            <person name="Futagami T."/>
            <person name="Toyoda A."/>
            <person name="Takaki Y."/>
            <person name="Nishi S."/>
            <person name="Hori S."/>
            <person name="Arai W."/>
            <person name="Tsubouchi T."/>
            <person name="Morono Y."/>
            <person name="Uchiyama I."/>
            <person name="Ito T."/>
            <person name="Fujiyama A."/>
            <person name="Inagaki F."/>
            <person name="Takami H."/>
        </authorList>
    </citation>
    <scope>NUCLEOTIDE SEQUENCE</scope>
    <source>
        <strain evidence="6">Expedition CK06-06</strain>
    </source>
</reference>
<dbReference type="PANTHER" id="PTHR23305:SF18">
    <property type="entry name" value="OBG-TYPE G DOMAIN-CONTAINING PROTEIN"/>
    <property type="match status" value="1"/>
</dbReference>
<dbReference type="Gene3D" id="1.10.150.300">
    <property type="entry name" value="TGS-like domain"/>
    <property type="match status" value="1"/>
</dbReference>
<evidence type="ECO:0000256" key="2">
    <source>
        <dbReference type="ARBA" id="ARBA00022723"/>
    </source>
</evidence>
<dbReference type="SUPFAM" id="SSF52540">
    <property type="entry name" value="P-loop containing nucleoside triphosphate hydrolases"/>
    <property type="match status" value="1"/>
</dbReference>
<dbReference type="FunFam" id="3.10.20.30:FF:000001">
    <property type="entry name" value="Ribosome-binding ATPase YchF"/>
    <property type="match status" value="1"/>
</dbReference>
<dbReference type="GO" id="GO:0005525">
    <property type="term" value="F:GTP binding"/>
    <property type="evidence" value="ECO:0007669"/>
    <property type="project" value="InterPro"/>
</dbReference>
<dbReference type="InterPro" id="IPR012676">
    <property type="entry name" value="TGS-like"/>
</dbReference>
<comment type="cofactor">
    <cofactor evidence="1">
        <name>Mg(2+)</name>
        <dbReference type="ChEBI" id="CHEBI:18420"/>
    </cofactor>
</comment>
<dbReference type="GO" id="GO:0016887">
    <property type="term" value="F:ATP hydrolysis activity"/>
    <property type="evidence" value="ECO:0007669"/>
    <property type="project" value="InterPro"/>
</dbReference>
<dbReference type="CDD" id="cd04867">
    <property type="entry name" value="TGS_YchF_OLA1"/>
    <property type="match status" value="1"/>
</dbReference>
<dbReference type="GO" id="GO:0005524">
    <property type="term" value="F:ATP binding"/>
    <property type="evidence" value="ECO:0007669"/>
    <property type="project" value="UniProtKB-KW"/>
</dbReference>
<name>X1JSJ2_9ZZZZ</name>
<evidence type="ECO:0000259" key="5">
    <source>
        <dbReference type="PROSITE" id="PS51880"/>
    </source>
</evidence>
<comment type="caution">
    <text evidence="6">The sequence shown here is derived from an EMBL/GenBank/DDBJ whole genome shotgun (WGS) entry which is preliminary data.</text>
</comment>
<dbReference type="NCBIfam" id="TIGR00092">
    <property type="entry name" value="redox-regulated ATPase YchF"/>
    <property type="match status" value="1"/>
</dbReference>
<evidence type="ECO:0000256" key="3">
    <source>
        <dbReference type="ARBA" id="ARBA00022741"/>
    </source>
</evidence>
<dbReference type="InterPro" id="IPR013029">
    <property type="entry name" value="YchF_C"/>
</dbReference>
<dbReference type="Pfam" id="PF06071">
    <property type="entry name" value="YchF-GTPase_C"/>
    <property type="match status" value="1"/>
</dbReference>
<dbReference type="SUPFAM" id="SSF81271">
    <property type="entry name" value="TGS-like"/>
    <property type="match status" value="1"/>
</dbReference>
<protein>
    <recommendedName>
        <fullName evidence="5">TGS domain-containing protein</fullName>
    </recommendedName>
</protein>
<feature type="domain" description="TGS" evidence="5">
    <location>
        <begin position="278"/>
        <end position="361"/>
    </location>
</feature>
<dbReference type="InterPro" id="IPR006073">
    <property type="entry name" value="GTP-bd"/>
</dbReference>
<evidence type="ECO:0000313" key="6">
    <source>
        <dbReference type="EMBL" id="GAH97007.1"/>
    </source>
</evidence>
<evidence type="ECO:0000256" key="4">
    <source>
        <dbReference type="ARBA" id="ARBA00022840"/>
    </source>
</evidence>
<gene>
    <name evidence="6" type="ORF">S06H3_04326</name>
</gene>
<accession>X1JSJ2</accession>
<dbReference type="PRINTS" id="PR00326">
    <property type="entry name" value="GTP1OBG"/>
</dbReference>
<dbReference type="InterPro" id="IPR023192">
    <property type="entry name" value="TGS-like_dom_sf"/>
</dbReference>
<dbReference type="PANTHER" id="PTHR23305">
    <property type="entry name" value="OBG GTPASE FAMILY"/>
    <property type="match status" value="1"/>
</dbReference>
<proteinExistence type="predicted"/>
<dbReference type="Gene3D" id="3.40.50.300">
    <property type="entry name" value="P-loop containing nucleotide triphosphate hydrolases"/>
    <property type="match status" value="1"/>
</dbReference>
<dbReference type="GO" id="GO:0005737">
    <property type="term" value="C:cytoplasm"/>
    <property type="evidence" value="ECO:0007669"/>
    <property type="project" value="TreeGrafter"/>
</dbReference>
<dbReference type="InterPro" id="IPR012675">
    <property type="entry name" value="Beta-grasp_dom_sf"/>
</dbReference>
<dbReference type="PROSITE" id="PS51880">
    <property type="entry name" value="TGS"/>
    <property type="match status" value="1"/>
</dbReference>
<organism evidence="6">
    <name type="scientific">marine sediment metagenome</name>
    <dbReference type="NCBI Taxonomy" id="412755"/>
    <lineage>
        <taxon>unclassified sequences</taxon>
        <taxon>metagenomes</taxon>
        <taxon>ecological metagenomes</taxon>
    </lineage>
</organism>
<dbReference type="InterPro" id="IPR004095">
    <property type="entry name" value="TGS"/>
</dbReference>
<dbReference type="InterPro" id="IPR027417">
    <property type="entry name" value="P-loop_NTPase"/>
</dbReference>
<keyword evidence="2" id="KW-0479">Metal-binding</keyword>
<dbReference type="PIRSF" id="PIRSF006641">
    <property type="entry name" value="CHP00092"/>
    <property type="match status" value="1"/>
</dbReference>
<sequence>MKIAIIGLPKSGKTTVFNALTKGKAEVAAYSPSLTPNIGVAKVPDSRLSALENIFHPKKTVPAEVSYADIAGSPKAFSSKEEIGGGLLSYLTTADALLQVVRAFEDGKIPHPEGSVDPKRDIATLDLELAFSDLAIIERKLGRLEATLKGAKAPERGLLEKEQLLLQKIKTALEKDMPIREQGLAKDELKILSNYQFLTAKPMLVVLNIGEEQIPQAAQLEAEIRSLYPQFAVVALCGKLEMELGQLSNAEAEEFREVMGLTTPAIDWVINLSYRLLGLISFFTTASAELKAWTIPRGITAPKAAGKVHSDMERGFIRAEVISYSDLERCGNLAEARKRGLLKMEGKNYVVQDGDVITFLFNV</sequence>
<evidence type="ECO:0000256" key="1">
    <source>
        <dbReference type="ARBA" id="ARBA00001946"/>
    </source>
</evidence>
<dbReference type="Pfam" id="PF01926">
    <property type="entry name" value="MMR_HSR1"/>
    <property type="match status" value="1"/>
</dbReference>
<keyword evidence="3" id="KW-0547">Nucleotide-binding</keyword>
<dbReference type="EMBL" id="BARV01001507">
    <property type="protein sequence ID" value="GAH97007.1"/>
    <property type="molecule type" value="Genomic_DNA"/>
</dbReference>